<name>A0A5B7IS67_PORTR</name>
<keyword evidence="2" id="KW-1185">Reference proteome</keyword>
<sequence length="69" mass="7293">MAARAAPGMTHASLPCLVATAARMMDGANASSWDTRLLAAFIEVPLIVCKNSSVKSELNEQRLVLTPPP</sequence>
<organism evidence="1 2">
    <name type="scientific">Portunus trituberculatus</name>
    <name type="common">Swimming crab</name>
    <name type="synonym">Neptunus trituberculatus</name>
    <dbReference type="NCBI Taxonomy" id="210409"/>
    <lineage>
        <taxon>Eukaryota</taxon>
        <taxon>Metazoa</taxon>
        <taxon>Ecdysozoa</taxon>
        <taxon>Arthropoda</taxon>
        <taxon>Crustacea</taxon>
        <taxon>Multicrustacea</taxon>
        <taxon>Malacostraca</taxon>
        <taxon>Eumalacostraca</taxon>
        <taxon>Eucarida</taxon>
        <taxon>Decapoda</taxon>
        <taxon>Pleocyemata</taxon>
        <taxon>Brachyura</taxon>
        <taxon>Eubrachyura</taxon>
        <taxon>Portunoidea</taxon>
        <taxon>Portunidae</taxon>
        <taxon>Portuninae</taxon>
        <taxon>Portunus</taxon>
    </lineage>
</organism>
<evidence type="ECO:0000313" key="2">
    <source>
        <dbReference type="Proteomes" id="UP000324222"/>
    </source>
</evidence>
<dbReference type="EMBL" id="VSRR010072284">
    <property type="protein sequence ID" value="MPC86712.1"/>
    <property type="molecule type" value="Genomic_DNA"/>
</dbReference>
<accession>A0A5B7IS67</accession>
<dbReference type="AlphaFoldDB" id="A0A5B7IS67"/>
<dbReference type="Proteomes" id="UP000324222">
    <property type="component" value="Unassembled WGS sequence"/>
</dbReference>
<protein>
    <submittedName>
        <fullName evidence="1">Uncharacterized protein</fullName>
    </submittedName>
</protein>
<evidence type="ECO:0000313" key="1">
    <source>
        <dbReference type="EMBL" id="MPC86712.1"/>
    </source>
</evidence>
<proteinExistence type="predicted"/>
<gene>
    <name evidence="1" type="ORF">E2C01_081548</name>
</gene>
<comment type="caution">
    <text evidence="1">The sequence shown here is derived from an EMBL/GenBank/DDBJ whole genome shotgun (WGS) entry which is preliminary data.</text>
</comment>
<reference evidence="1 2" key="1">
    <citation type="submission" date="2019-05" db="EMBL/GenBank/DDBJ databases">
        <title>Another draft genome of Portunus trituberculatus and its Hox gene families provides insights of decapod evolution.</title>
        <authorList>
            <person name="Jeong J.-H."/>
            <person name="Song I."/>
            <person name="Kim S."/>
            <person name="Choi T."/>
            <person name="Kim D."/>
            <person name="Ryu S."/>
            <person name="Kim W."/>
        </authorList>
    </citation>
    <scope>NUCLEOTIDE SEQUENCE [LARGE SCALE GENOMIC DNA]</scope>
    <source>
        <tissue evidence="1">Muscle</tissue>
    </source>
</reference>